<evidence type="ECO:0000256" key="2">
    <source>
        <dbReference type="ARBA" id="ARBA00001946"/>
    </source>
</evidence>
<dbReference type="InterPro" id="IPR001932">
    <property type="entry name" value="PPM-type_phosphatase-like_dom"/>
</dbReference>
<dbReference type="SMART" id="SM00332">
    <property type="entry name" value="PP2Cc"/>
    <property type="match status" value="1"/>
</dbReference>
<evidence type="ECO:0000259" key="12">
    <source>
        <dbReference type="PROSITE" id="PS51746"/>
    </source>
</evidence>
<proteinExistence type="inferred from homology"/>
<feature type="region of interest" description="Disordered" evidence="11">
    <location>
        <begin position="306"/>
        <end position="367"/>
    </location>
</feature>
<evidence type="ECO:0000256" key="9">
    <source>
        <dbReference type="ARBA" id="ARBA00048832"/>
    </source>
</evidence>
<keyword evidence="7 10" id="KW-0904">Protein phosphatase</keyword>
<evidence type="ECO:0000256" key="8">
    <source>
        <dbReference type="ARBA" id="ARBA00023211"/>
    </source>
</evidence>
<dbReference type="PROSITE" id="PS01032">
    <property type="entry name" value="PPM_1"/>
    <property type="match status" value="1"/>
</dbReference>
<feature type="domain" description="PPM-type phosphatase" evidence="12">
    <location>
        <begin position="23"/>
        <end position="288"/>
    </location>
</feature>
<dbReference type="CDD" id="cd00143">
    <property type="entry name" value="PP2Cc"/>
    <property type="match status" value="1"/>
</dbReference>
<dbReference type="SUPFAM" id="SSF81606">
    <property type="entry name" value="PP2C-like"/>
    <property type="match status" value="1"/>
</dbReference>
<dbReference type="InterPro" id="IPR036457">
    <property type="entry name" value="PPM-type-like_dom_sf"/>
</dbReference>
<protein>
    <recommendedName>
        <fullName evidence="4">protein-serine/threonine phosphatase</fullName>
        <ecNumber evidence="4">3.1.3.16</ecNumber>
    </recommendedName>
</protein>
<keyword evidence="5" id="KW-0479">Metal-binding</keyword>
<dbReference type="InterPro" id="IPR015655">
    <property type="entry name" value="PP2C"/>
</dbReference>
<keyword evidence="8" id="KW-0464">Manganese</keyword>
<evidence type="ECO:0000313" key="13">
    <source>
        <dbReference type="EMBL" id="RKP12587.1"/>
    </source>
</evidence>
<evidence type="ECO:0000256" key="1">
    <source>
        <dbReference type="ARBA" id="ARBA00001936"/>
    </source>
</evidence>
<evidence type="ECO:0000256" key="3">
    <source>
        <dbReference type="ARBA" id="ARBA00006702"/>
    </source>
</evidence>
<dbReference type="Gene3D" id="3.60.40.10">
    <property type="entry name" value="PPM-type phosphatase domain"/>
    <property type="match status" value="1"/>
</dbReference>
<dbReference type="PANTHER" id="PTHR13832">
    <property type="entry name" value="PROTEIN PHOSPHATASE 2C"/>
    <property type="match status" value="1"/>
</dbReference>
<comment type="cofactor">
    <cofactor evidence="1">
        <name>Mn(2+)</name>
        <dbReference type="ChEBI" id="CHEBI:29035"/>
    </cofactor>
</comment>
<evidence type="ECO:0000256" key="6">
    <source>
        <dbReference type="ARBA" id="ARBA00022801"/>
    </source>
</evidence>
<keyword evidence="14" id="KW-1185">Reference proteome</keyword>
<comment type="cofactor">
    <cofactor evidence="2">
        <name>Mg(2+)</name>
        <dbReference type="ChEBI" id="CHEBI:18420"/>
    </cofactor>
</comment>
<dbReference type="AlphaFoldDB" id="A0A4P9Y1D3"/>
<keyword evidence="6 10" id="KW-0378">Hydrolase</keyword>
<reference evidence="14" key="1">
    <citation type="journal article" date="2018" name="Nat. Microbiol.">
        <title>Leveraging single-cell genomics to expand the fungal tree of life.</title>
        <authorList>
            <person name="Ahrendt S.R."/>
            <person name="Quandt C.A."/>
            <person name="Ciobanu D."/>
            <person name="Clum A."/>
            <person name="Salamov A."/>
            <person name="Andreopoulos B."/>
            <person name="Cheng J.F."/>
            <person name="Woyke T."/>
            <person name="Pelin A."/>
            <person name="Henrissat B."/>
            <person name="Reynolds N.K."/>
            <person name="Benny G.L."/>
            <person name="Smith M.E."/>
            <person name="James T.Y."/>
            <person name="Grigoriev I.V."/>
        </authorList>
    </citation>
    <scope>NUCLEOTIDE SEQUENCE [LARGE SCALE GENOMIC DNA]</scope>
</reference>
<dbReference type="GO" id="GO:0004722">
    <property type="term" value="F:protein serine/threonine phosphatase activity"/>
    <property type="evidence" value="ECO:0007669"/>
    <property type="project" value="UniProtKB-EC"/>
</dbReference>
<evidence type="ECO:0000313" key="14">
    <source>
        <dbReference type="Proteomes" id="UP000267251"/>
    </source>
</evidence>
<dbReference type="FunFam" id="3.60.40.10:FF:000016">
    <property type="entry name" value="Protein phosphatase 2C"/>
    <property type="match status" value="1"/>
</dbReference>
<dbReference type="EC" id="3.1.3.16" evidence="4"/>
<organism evidence="13 14">
    <name type="scientific">Piptocephalis cylindrospora</name>
    <dbReference type="NCBI Taxonomy" id="1907219"/>
    <lineage>
        <taxon>Eukaryota</taxon>
        <taxon>Fungi</taxon>
        <taxon>Fungi incertae sedis</taxon>
        <taxon>Zoopagomycota</taxon>
        <taxon>Zoopagomycotina</taxon>
        <taxon>Zoopagomycetes</taxon>
        <taxon>Zoopagales</taxon>
        <taxon>Piptocephalidaceae</taxon>
        <taxon>Piptocephalis</taxon>
    </lineage>
</organism>
<comment type="similarity">
    <text evidence="3 10">Belongs to the PP2C family.</text>
</comment>
<gene>
    <name evidence="13" type="ORF">BJ684DRAFT_20879</name>
</gene>
<dbReference type="OrthoDB" id="10264738at2759"/>
<dbReference type="Proteomes" id="UP000267251">
    <property type="component" value="Unassembled WGS sequence"/>
</dbReference>
<dbReference type="PANTHER" id="PTHR13832:SF565">
    <property type="entry name" value="AT28366P-RELATED"/>
    <property type="match status" value="1"/>
</dbReference>
<name>A0A4P9Y1D3_9FUNG</name>
<dbReference type="EMBL" id="KZ988276">
    <property type="protein sequence ID" value="RKP12587.1"/>
    <property type="molecule type" value="Genomic_DNA"/>
</dbReference>
<dbReference type="InterPro" id="IPR000222">
    <property type="entry name" value="PP2C_BS"/>
</dbReference>
<comment type="catalytic activity">
    <reaction evidence="9">
        <text>O-phospho-L-threonyl-[protein] + H2O = L-threonyl-[protein] + phosphate</text>
        <dbReference type="Rhea" id="RHEA:47004"/>
        <dbReference type="Rhea" id="RHEA-COMP:11060"/>
        <dbReference type="Rhea" id="RHEA-COMP:11605"/>
        <dbReference type="ChEBI" id="CHEBI:15377"/>
        <dbReference type="ChEBI" id="CHEBI:30013"/>
        <dbReference type="ChEBI" id="CHEBI:43474"/>
        <dbReference type="ChEBI" id="CHEBI:61977"/>
        <dbReference type="EC" id="3.1.3.16"/>
    </reaction>
    <physiologicalReaction direction="left-to-right" evidence="9">
        <dbReference type="Rhea" id="RHEA:47005"/>
    </physiologicalReaction>
</comment>
<evidence type="ECO:0000256" key="10">
    <source>
        <dbReference type="RuleBase" id="RU003465"/>
    </source>
</evidence>
<accession>A0A4P9Y1D3</accession>
<evidence type="ECO:0000256" key="4">
    <source>
        <dbReference type="ARBA" id="ARBA00013081"/>
    </source>
</evidence>
<evidence type="ECO:0000256" key="7">
    <source>
        <dbReference type="ARBA" id="ARBA00022912"/>
    </source>
</evidence>
<dbReference type="PROSITE" id="PS51746">
    <property type="entry name" value="PPM_2"/>
    <property type="match status" value="1"/>
</dbReference>
<dbReference type="GO" id="GO:0046872">
    <property type="term" value="F:metal ion binding"/>
    <property type="evidence" value="ECO:0007669"/>
    <property type="project" value="UniProtKB-KW"/>
</dbReference>
<evidence type="ECO:0000256" key="11">
    <source>
        <dbReference type="SAM" id="MobiDB-lite"/>
    </source>
</evidence>
<sequence length="367" mass="39781">MGQTLSEPETRKDSSTGHDNHLYWAASSMQGWRVSMEDAHTTLLKVEGKEGYSFFGVYDGHGGVRAAKYSGANLHKRIIQSSHFESGKYKEAIKSGFLGTDVDLRTDPDLQSDTSGCTAITALITKENQLLVGNAGDSRAVLSIRGEAEALSFDHKPANKEESARIFAAGGFIEFGRVNGNLALSRAIGDFEFKNNKILSPEQQIVTANPDITERTLDFSEDEFVVLACDGIWDCMSNQDVVDFVRRGLAADLTLEKVCERMMDQCLAKDTELAGVGCDNMTVVIVALLGTHSTYDAWKSWVTQGVNPLPPPSTTTGQGEEGQGDAQSDNPLHPPPSSAQGFSTSMHLDESDPNRPDSLASKDPTKQ</sequence>
<evidence type="ECO:0000256" key="5">
    <source>
        <dbReference type="ARBA" id="ARBA00022723"/>
    </source>
</evidence>
<dbReference type="Pfam" id="PF00481">
    <property type="entry name" value="PP2C"/>
    <property type="match status" value="1"/>
</dbReference>